<keyword evidence="1" id="KW-0812">Transmembrane</keyword>
<dbReference type="AlphaFoldDB" id="A0A8H2WJ97"/>
<gene>
    <name evidence="2" type="ORF">RDB_LOCUS31008</name>
</gene>
<protein>
    <submittedName>
        <fullName evidence="2">Uncharacterized protein</fullName>
    </submittedName>
</protein>
<proteinExistence type="predicted"/>
<evidence type="ECO:0000313" key="3">
    <source>
        <dbReference type="Proteomes" id="UP000663846"/>
    </source>
</evidence>
<evidence type="ECO:0000313" key="2">
    <source>
        <dbReference type="EMBL" id="CAE6377472.1"/>
    </source>
</evidence>
<accession>A0A8H2WJ97</accession>
<evidence type="ECO:0000256" key="1">
    <source>
        <dbReference type="SAM" id="Phobius"/>
    </source>
</evidence>
<sequence>MSYDTFANFSLTFLFVAPLARSTIRSNKLRIIAIKAAIASFVGLLLEMINGFILFSLDGKEMIWVCLGACAADIVLNAILLYWAMDGTGSSSSNRSHSIHVSTIPRTSSHDIIANQTAPCTNGAKVQKDSILLTALRSRAVHMEIPEDPFSDDNTITSSECVPTLGRPKPVFRGISRSLCSSQHTWTVGPYGCPTCDRANGDIHTASARVDLIDDRILDLREECSKPRRWSA</sequence>
<feature type="transmembrane region" description="Helical" evidence="1">
    <location>
        <begin position="36"/>
        <end position="56"/>
    </location>
</feature>
<dbReference type="EMBL" id="CAJMWS010000195">
    <property type="protein sequence ID" value="CAE6377472.1"/>
    <property type="molecule type" value="Genomic_DNA"/>
</dbReference>
<keyword evidence="1" id="KW-0472">Membrane</keyword>
<reference evidence="2" key="1">
    <citation type="submission" date="2021-01" db="EMBL/GenBank/DDBJ databases">
        <authorList>
            <person name="Kaushik A."/>
        </authorList>
    </citation>
    <scope>NUCLEOTIDE SEQUENCE</scope>
    <source>
        <strain evidence="2">AG1-1C</strain>
    </source>
</reference>
<name>A0A8H2WJ97_9AGAM</name>
<feature type="transmembrane region" description="Helical" evidence="1">
    <location>
        <begin position="62"/>
        <end position="85"/>
    </location>
</feature>
<organism evidence="2 3">
    <name type="scientific">Rhizoctonia solani</name>
    <dbReference type="NCBI Taxonomy" id="456999"/>
    <lineage>
        <taxon>Eukaryota</taxon>
        <taxon>Fungi</taxon>
        <taxon>Dikarya</taxon>
        <taxon>Basidiomycota</taxon>
        <taxon>Agaricomycotina</taxon>
        <taxon>Agaricomycetes</taxon>
        <taxon>Cantharellales</taxon>
        <taxon>Ceratobasidiaceae</taxon>
        <taxon>Rhizoctonia</taxon>
    </lineage>
</organism>
<comment type="caution">
    <text evidence="2">The sequence shown here is derived from an EMBL/GenBank/DDBJ whole genome shotgun (WGS) entry which is preliminary data.</text>
</comment>
<feature type="transmembrane region" description="Helical" evidence="1">
    <location>
        <begin position="6"/>
        <end position="24"/>
    </location>
</feature>
<dbReference type="Proteomes" id="UP000663846">
    <property type="component" value="Unassembled WGS sequence"/>
</dbReference>
<keyword evidence="1" id="KW-1133">Transmembrane helix</keyword>